<evidence type="ECO:0000313" key="15">
    <source>
        <dbReference type="EMBL" id="KAL1601168.1"/>
    </source>
</evidence>
<evidence type="ECO:0000256" key="12">
    <source>
        <dbReference type="ARBA" id="ARBA00023288"/>
    </source>
</evidence>
<evidence type="ECO:0000256" key="7">
    <source>
        <dbReference type="ARBA" id="ARBA00022670"/>
    </source>
</evidence>
<keyword evidence="8" id="KW-0732">Signal</keyword>
<comment type="caution">
    <text evidence="15">The sequence shown here is derived from an EMBL/GenBank/DDBJ whole genome shotgun (WGS) entry which is preliminary data.</text>
</comment>
<evidence type="ECO:0000256" key="10">
    <source>
        <dbReference type="ARBA" id="ARBA00023026"/>
    </source>
</evidence>
<evidence type="ECO:0000256" key="11">
    <source>
        <dbReference type="ARBA" id="ARBA00023180"/>
    </source>
</evidence>
<dbReference type="Pfam" id="PF00450">
    <property type="entry name" value="Peptidase_S10"/>
    <property type="match status" value="1"/>
</dbReference>
<evidence type="ECO:0000256" key="14">
    <source>
        <dbReference type="RuleBase" id="RU361156"/>
    </source>
</evidence>
<protein>
    <recommendedName>
        <fullName evidence="14">Carboxypeptidase</fullName>
        <ecNumber evidence="14">3.4.16.-</ecNumber>
    </recommendedName>
</protein>
<keyword evidence="7 14" id="KW-0645">Protease</keyword>
<keyword evidence="16" id="KW-1185">Reference proteome</keyword>
<dbReference type="InterPro" id="IPR001563">
    <property type="entry name" value="Peptidase_S10"/>
</dbReference>
<dbReference type="PROSITE" id="PS00131">
    <property type="entry name" value="CARBOXYPEPT_SER_SER"/>
    <property type="match status" value="1"/>
</dbReference>
<comment type="similarity">
    <text evidence="3 14">Belongs to the peptidase S10 family.</text>
</comment>
<keyword evidence="6 14" id="KW-0121">Carboxypeptidase</keyword>
<comment type="catalytic activity">
    <reaction evidence="1">
        <text>Preferential release of a C-terminal arginine or lysine residue.</text>
        <dbReference type="EC" id="3.4.16.6"/>
    </reaction>
</comment>
<evidence type="ECO:0000256" key="4">
    <source>
        <dbReference type="ARBA" id="ARBA00022475"/>
    </source>
</evidence>
<dbReference type="Gene3D" id="3.40.50.1820">
    <property type="entry name" value="alpha/beta hydrolase"/>
    <property type="match status" value="1"/>
</dbReference>
<dbReference type="SUPFAM" id="SSF53474">
    <property type="entry name" value="alpha/beta-Hydrolases"/>
    <property type="match status" value="1"/>
</dbReference>
<evidence type="ECO:0000256" key="13">
    <source>
        <dbReference type="ARBA" id="ARBA00037356"/>
    </source>
</evidence>
<evidence type="ECO:0000256" key="1">
    <source>
        <dbReference type="ARBA" id="ARBA00001003"/>
    </source>
</evidence>
<dbReference type="PANTHER" id="PTHR11802">
    <property type="entry name" value="SERINE PROTEASE FAMILY S10 SERINE CARBOXYPEPTIDASE"/>
    <property type="match status" value="1"/>
</dbReference>
<evidence type="ECO:0000256" key="6">
    <source>
        <dbReference type="ARBA" id="ARBA00022645"/>
    </source>
</evidence>
<comment type="subcellular location">
    <subcellularLocation>
        <location evidence="2">Cell membrane</location>
        <topology evidence="2">Lipid-anchor</topology>
        <topology evidence="2">GPI-anchor</topology>
    </subcellularLocation>
</comment>
<sequence>MLYIDQPVQVGFSYDRLVNGTLDLVPFPFAYQPANFSQTGVPKTNLTFLTGTFPSRNPYTTPNTTVAAAPFVYDFMQTWMQEFPAYRAKENRFSIWGESYAGHYNPIYADYFERQNNLIAGGDHNESAIPLQIDTVGLVNACIDINTQIDFYPEFAYNNTYGLQLINDTQYNSALAASPQCKDLTAICRGLADARDPDGLGIHADVNKACLNAYLYCFSSLHDDFDKSGQNKFDIAALDVPESFPPKWAAGYLNDAEIQQALGVPLNWTGQSLPVALGFNATGDFILGDGLNRLRNLLHKGVKVSLVYGDRDYQCNWYGGEAISLALGSGGFKKAGYADIVTNESYVGGLVRQHGNLSFARVFQAGHEVPYYQPETAYQIFNRVMFNKDVATGNFSSAGYSSCGPSSAWTESVLHRGEKQAQCYLWDVFETCTKDEEAALRSGSVIVEDFILVAQRGGNEANDTTV</sequence>
<dbReference type="Proteomes" id="UP001521222">
    <property type="component" value="Unassembled WGS sequence"/>
</dbReference>
<evidence type="ECO:0000256" key="9">
    <source>
        <dbReference type="ARBA" id="ARBA00022801"/>
    </source>
</evidence>
<dbReference type="EC" id="3.4.16.-" evidence="14"/>
<organism evidence="15 16">
    <name type="scientific">Nothophoma quercina</name>
    <dbReference type="NCBI Taxonomy" id="749835"/>
    <lineage>
        <taxon>Eukaryota</taxon>
        <taxon>Fungi</taxon>
        <taxon>Dikarya</taxon>
        <taxon>Ascomycota</taxon>
        <taxon>Pezizomycotina</taxon>
        <taxon>Dothideomycetes</taxon>
        <taxon>Pleosporomycetidae</taxon>
        <taxon>Pleosporales</taxon>
        <taxon>Pleosporineae</taxon>
        <taxon>Didymellaceae</taxon>
        <taxon>Nothophoma</taxon>
    </lineage>
</organism>
<dbReference type="PROSITE" id="PS00560">
    <property type="entry name" value="CARBOXYPEPT_SER_HIS"/>
    <property type="match status" value="1"/>
</dbReference>
<dbReference type="EMBL" id="JAKIXB020000016">
    <property type="protein sequence ID" value="KAL1601168.1"/>
    <property type="molecule type" value="Genomic_DNA"/>
</dbReference>
<dbReference type="InterPro" id="IPR029058">
    <property type="entry name" value="AB_hydrolase_fold"/>
</dbReference>
<dbReference type="PANTHER" id="PTHR11802:SF189">
    <property type="entry name" value="CARBOXYPEPTIDASE"/>
    <property type="match status" value="1"/>
</dbReference>
<evidence type="ECO:0000313" key="16">
    <source>
        <dbReference type="Proteomes" id="UP001521222"/>
    </source>
</evidence>
<evidence type="ECO:0000256" key="8">
    <source>
        <dbReference type="ARBA" id="ARBA00022729"/>
    </source>
</evidence>
<keyword evidence="11" id="KW-0325">Glycoprotein</keyword>
<keyword evidence="12" id="KW-0449">Lipoprotein</keyword>
<dbReference type="PRINTS" id="PR00724">
    <property type="entry name" value="CRBOXYPTASEC"/>
</dbReference>
<evidence type="ECO:0000256" key="2">
    <source>
        <dbReference type="ARBA" id="ARBA00004609"/>
    </source>
</evidence>
<name>A0ABR3RAA8_9PLEO</name>
<proteinExistence type="inferred from homology"/>
<evidence type="ECO:0000256" key="5">
    <source>
        <dbReference type="ARBA" id="ARBA00022622"/>
    </source>
</evidence>
<keyword evidence="9 14" id="KW-0378">Hydrolase</keyword>
<dbReference type="InterPro" id="IPR018202">
    <property type="entry name" value="Ser_caboxypep_ser_AS"/>
</dbReference>
<dbReference type="InterPro" id="IPR033124">
    <property type="entry name" value="Ser_caboxypep_his_AS"/>
</dbReference>
<reference evidence="15 16" key="1">
    <citation type="submission" date="2024-02" db="EMBL/GenBank/DDBJ databases">
        <title>De novo assembly and annotation of 12 fungi associated with fruit tree decline syndrome in Ontario, Canada.</title>
        <authorList>
            <person name="Sulman M."/>
            <person name="Ellouze W."/>
            <person name="Ilyukhin E."/>
        </authorList>
    </citation>
    <scope>NUCLEOTIDE SEQUENCE [LARGE SCALE GENOMIC DNA]</scope>
    <source>
        <strain evidence="15 16">M97-236</strain>
    </source>
</reference>
<gene>
    <name evidence="15" type="ORF">SLS59_005320</name>
</gene>
<keyword evidence="5" id="KW-0336">GPI-anchor</keyword>
<accession>A0ABR3RAA8</accession>
<comment type="function">
    <text evidence="13">Extracellular serine carboxypeptidase that contributes to pathogenicity.</text>
</comment>
<keyword evidence="4" id="KW-1003">Cell membrane</keyword>
<keyword evidence="10" id="KW-0843">Virulence</keyword>
<evidence type="ECO:0000256" key="3">
    <source>
        <dbReference type="ARBA" id="ARBA00009431"/>
    </source>
</evidence>
<keyword evidence="5" id="KW-0472">Membrane</keyword>